<name>A0A2T3HJB0_9SPHI</name>
<comment type="caution">
    <text evidence="7">The sequence shown here is derived from an EMBL/GenBank/DDBJ whole genome shotgun (WGS) entry which is preliminary data.</text>
</comment>
<evidence type="ECO:0000259" key="6">
    <source>
        <dbReference type="Pfam" id="PF08281"/>
    </source>
</evidence>
<reference evidence="7 8" key="1">
    <citation type="submission" date="2018-03" db="EMBL/GenBank/DDBJ databases">
        <authorList>
            <person name="Keele B.F."/>
        </authorList>
    </citation>
    <scope>NUCLEOTIDE SEQUENCE [LARGE SCALE GENOMIC DNA]</scope>
    <source>
        <strain evidence="7 8">YL28-9</strain>
    </source>
</reference>
<dbReference type="GO" id="GO:0006352">
    <property type="term" value="P:DNA-templated transcription initiation"/>
    <property type="evidence" value="ECO:0007669"/>
    <property type="project" value="InterPro"/>
</dbReference>
<gene>
    <name evidence="7" type="ORF">C7T94_07550</name>
</gene>
<keyword evidence="4" id="KW-0804">Transcription</keyword>
<dbReference type="NCBIfam" id="TIGR02985">
    <property type="entry name" value="Sig70_bacteroi1"/>
    <property type="match status" value="1"/>
</dbReference>
<dbReference type="Gene3D" id="1.10.1740.10">
    <property type="match status" value="1"/>
</dbReference>
<dbReference type="InterPro" id="IPR014284">
    <property type="entry name" value="RNA_pol_sigma-70_dom"/>
</dbReference>
<proteinExistence type="inferred from homology"/>
<evidence type="ECO:0000256" key="2">
    <source>
        <dbReference type="ARBA" id="ARBA00023015"/>
    </source>
</evidence>
<keyword evidence="2" id="KW-0805">Transcription regulation</keyword>
<dbReference type="CDD" id="cd06171">
    <property type="entry name" value="Sigma70_r4"/>
    <property type="match status" value="1"/>
</dbReference>
<organism evidence="7 8">
    <name type="scientific">Pedobacter yulinensis</name>
    <dbReference type="NCBI Taxonomy" id="2126353"/>
    <lineage>
        <taxon>Bacteria</taxon>
        <taxon>Pseudomonadati</taxon>
        <taxon>Bacteroidota</taxon>
        <taxon>Sphingobacteriia</taxon>
        <taxon>Sphingobacteriales</taxon>
        <taxon>Sphingobacteriaceae</taxon>
        <taxon>Pedobacter</taxon>
    </lineage>
</organism>
<dbReference type="SUPFAM" id="SSF88946">
    <property type="entry name" value="Sigma2 domain of RNA polymerase sigma factors"/>
    <property type="match status" value="1"/>
</dbReference>
<evidence type="ECO:0000259" key="5">
    <source>
        <dbReference type="Pfam" id="PF04542"/>
    </source>
</evidence>
<dbReference type="Proteomes" id="UP000240912">
    <property type="component" value="Unassembled WGS sequence"/>
</dbReference>
<dbReference type="Pfam" id="PF04542">
    <property type="entry name" value="Sigma70_r2"/>
    <property type="match status" value="1"/>
</dbReference>
<evidence type="ECO:0000256" key="4">
    <source>
        <dbReference type="ARBA" id="ARBA00023163"/>
    </source>
</evidence>
<evidence type="ECO:0000256" key="1">
    <source>
        <dbReference type="ARBA" id="ARBA00010641"/>
    </source>
</evidence>
<feature type="domain" description="RNA polymerase sigma factor 70 region 4 type 2" evidence="6">
    <location>
        <begin position="123"/>
        <end position="174"/>
    </location>
</feature>
<feature type="domain" description="RNA polymerase sigma-70 region 2" evidence="5">
    <location>
        <begin position="31"/>
        <end position="93"/>
    </location>
</feature>
<dbReference type="Gene3D" id="1.10.10.10">
    <property type="entry name" value="Winged helix-like DNA-binding domain superfamily/Winged helix DNA-binding domain"/>
    <property type="match status" value="1"/>
</dbReference>
<protein>
    <submittedName>
        <fullName evidence="7">RNA polymerase sigma-70 factor</fullName>
    </submittedName>
</protein>
<dbReference type="GO" id="GO:0003677">
    <property type="term" value="F:DNA binding"/>
    <property type="evidence" value="ECO:0007669"/>
    <property type="project" value="InterPro"/>
</dbReference>
<dbReference type="EMBL" id="PYLS01000005">
    <property type="protein sequence ID" value="PST82522.1"/>
    <property type="molecule type" value="Genomic_DNA"/>
</dbReference>
<keyword evidence="8" id="KW-1185">Reference proteome</keyword>
<dbReference type="Pfam" id="PF08281">
    <property type="entry name" value="Sigma70_r4_2"/>
    <property type="match status" value="1"/>
</dbReference>
<evidence type="ECO:0000313" key="8">
    <source>
        <dbReference type="Proteomes" id="UP000240912"/>
    </source>
</evidence>
<comment type="similarity">
    <text evidence="1">Belongs to the sigma-70 factor family. ECF subfamily.</text>
</comment>
<keyword evidence="3" id="KW-0731">Sigma factor</keyword>
<dbReference type="InterPro" id="IPR014327">
    <property type="entry name" value="RNA_pol_sigma70_bacteroid"/>
</dbReference>
<dbReference type="GO" id="GO:0016987">
    <property type="term" value="F:sigma factor activity"/>
    <property type="evidence" value="ECO:0007669"/>
    <property type="project" value="UniProtKB-KW"/>
</dbReference>
<dbReference type="InterPro" id="IPR039425">
    <property type="entry name" value="RNA_pol_sigma-70-like"/>
</dbReference>
<dbReference type="RefSeq" id="WP_107214782.1">
    <property type="nucleotide sequence ID" value="NZ_KZ686269.1"/>
</dbReference>
<dbReference type="InterPro" id="IPR013325">
    <property type="entry name" value="RNA_pol_sigma_r2"/>
</dbReference>
<dbReference type="PANTHER" id="PTHR43133">
    <property type="entry name" value="RNA POLYMERASE ECF-TYPE SIGMA FACTO"/>
    <property type="match status" value="1"/>
</dbReference>
<sequence length="189" mass="22133">MRTDLIDSELAVLLAQSSERAFREIYERNWKLCFLSARKRLNNEAEAEEIVQDIFCKLWRRRTSFTLTRSFENYFAVAVKFEVINQLARRSRRESYERQAASAYVDADSSMQETIDLQDLKTQLQASINRLPDKCRAVFRLRYEKNYSQLQIAETLHISEKTVEAHLSKARKTLKANFGAALGMLICFF</sequence>
<dbReference type="InterPro" id="IPR013324">
    <property type="entry name" value="RNA_pol_sigma_r3/r4-like"/>
</dbReference>
<evidence type="ECO:0000313" key="7">
    <source>
        <dbReference type="EMBL" id="PST82522.1"/>
    </source>
</evidence>
<dbReference type="SUPFAM" id="SSF88659">
    <property type="entry name" value="Sigma3 and sigma4 domains of RNA polymerase sigma factors"/>
    <property type="match status" value="1"/>
</dbReference>
<dbReference type="InterPro" id="IPR007627">
    <property type="entry name" value="RNA_pol_sigma70_r2"/>
</dbReference>
<evidence type="ECO:0000256" key="3">
    <source>
        <dbReference type="ARBA" id="ARBA00023082"/>
    </source>
</evidence>
<accession>A0A2T3HJB0</accession>
<dbReference type="InterPro" id="IPR036388">
    <property type="entry name" value="WH-like_DNA-bd_sf"/>
</dbReference>
<dbReference type="InterPro" id="IPR013249">
    <property type="entry name" value="RNA_pol_sigma70_r4_t2"/>
</dbReference>
<dbReference type="PANTHER" id="PTHR43133:SF46">
    <property type="entry name" value="RNA POLYMERASE SIGMA-70 FACTOR ECF SUBFAMILY"/>
    <property type="match status" value="1"/>
</dbReference>
<dbReference type="OrthoDB" id="1097528at2"/>
<dbReference type="NCBIfam" id="TIGR02937">
    <property type="entry name" value="sigma70-ECF"/>
    <property type="match status" value="1"/>
</dbReference>
<dbReference type="AlphaFoldDB" id="A0A2T3HJB0"/>